<proteinExistence type="predicted"/>
<reference evidence="2" key="1">
    <citation type="submission" date="2020-03" db="EMBL/GenBank/DDBJ databases">
        <title>Genome sequences of seven Enterobacteriaceae strains isolated from Canadian wastewater treatment facilities.</title>
        <authorList>
            <person name="Huang H."/>
            <person name="Chmara J.T."/>
            <person name="Duceppe M.-O."/>
        </authorList>
    </citation>
    <scope>NUCLEOTIDE SEQUENCE [LARGE SCALE GENOMIC DNA]</scope>
    <source>
        <strain evidence="2">Biosolid 3</strain>
    </source>
</reference>
<evidence type="ECO:0000313" key="1">
    <source>
        <dbReference type="EMBL" id="QKJ59393.1"/>
    </source>
</evidence>
<dbReference type="AlphaFoldDB" id="A0A0F7HDQ5"/>
<dbReference type="InterPro" id="IPR038241">
    <property type="entry name" value="GhoS_sf"/>
</dbReference>
<dbReference type="GO" id="GO:0004521">
    <property type="term" value="F:RNA endonuclease activity"/>
    <property type="evidence" value="ECO:0007669"/>
    <property type="project" value="InterPro"/>
</dbReference>
<dbReference type="InterPro" id="IPR022597">
    <property type="entry name" value="GhoS"/>
</dbReference>
<organism evidence="1 2">
    <name type="scientific">Serratia fonticola</name>
    <dbReference type="NCBI Taxonomy" id="47917"/>
    <lineage>
        <taxon>Bacteria</taxon>
        <taxon>Pseudomonadati</taxon>
        <taxon>Pseudomonadota</taxon>
        <taxon>Gammaproteobacteria</taxon>
        <taxon>Enterobacterales</taxon>
        <taxon>Yersiniaceae</taxon>
        <taxon>Serratia</taxon>
    </lineage>
</organism>
<evidence type="ECO:0000313" key="2">
    <source>
        <dbReference type="Proteomes" id="UP000503464"/>
    </source>
</evidence>
<accession>A0A0F7HDQ5</accession>
<dbReference type="RefSeq" id="WP_024486844.1">
    <property type="nucleotide sequence ID" value="NZ_CAMFLQ010000023.1"/>
</dbReference>
<dbReference type="EMBL" id="CP054160">
    <property type="protein sequence ID" value="QKJ59393.1"/>
    <property type="molecule type" value="Genomic_DNA"/>
</dbReference>
<dbReference type="Proteomes" id="UP000503464">
    <property type="component" value="Chromosome"/>
</dbReference>
<name>A0A0F7HDQ5_SERFO</name>
<dbReference type="GeneID" id="30322431"/>
<dbReference type="Gene3D" id="3.30.70.2360">
    <property type="match status" value="1"/>
</dbReference>
<dbReference type="KEGG" id="sfw:WN53_19845"/>
<sequence length="99" mass="10579">MSQSSSIGFVVSFTYPEQSLTDLAKLTGQMTLAGFSTMLSDSNGVPHELGINSFSLTTPLNQEDVKQLAQGLGEVALGAKPEVEIVTGSDYFKRLHPDT</sequence>
<dbReference type="Pfam" id="PF11080">
    <property type="entry name" value="GhoS"/>
    <property type="match status" value="1"/>
</dbReference>
<gene>
    <name evidence="1" type="primary">ghoS</name>
    <name evidence="1" type="ORF">G9399_14940</name>
</gene>
<protein>
    <submittedName>
        <fullName evidence="1">Type V toxin-antitoxin system endoribonuclease antitoxin GhoS</fullName>
    </submittedName>
</protein>